<dbReference type="InterPro" id="IPR036567">
    <property type="entry name" value="RHF-like"/>
</dbReference>
<dbReference type="Gene3D" id="3.30.160.100">
    <property type="entry name" value="Ribosome hibernation promotion factor-like"/>
    <property type="match status" value="1"/>
</dbReference>
<evidence type="ECO:0000313" key="2">
    <source>
        <dbReference type="EMBL" id="CAJ0784746.1"/>
    </source>
</evidence>
<feature type="region of interest" description="Disordered" evidence="1">
    <location>
        <begin position="99"/>
        <end position="131"/>
    </location>
</feature>
<comment type="caution">
    <text evidence="2">The sequence shown here is derived from an EMBL/GenBank/DDBJ whole genome shotgun (WGS) entry which is preliminary data.</text>
</comment>
<protein>
    <submittedName>
        <fullName evidence="2">Uncharacterized protein</fullName>
    </submittedName>
</protein>
<evidence type="ECO:0000313" key="3">
    <source>
        <dbReference type="Proteomes" id="UP001189616"/>
    </source>
</evidence>
<organism evidence="2 3">
    <name type="scientific">Ralstonia condita</name>
    <dbReference type="NCBI Taxonomy" id="3058600"/>
    <lineage>
        <taxon>Bacteria</taxon>
        <taxon>Pseudomonadati</taxon>
        <taxon>Pseudomonadota</taxon>
        <taxon>Betaproteobacteria</taxon>
        <taxon>Burkholderiales</taxon>
        <taxon>Burkholderiaceae</taxon>
        <taxon>Ralstonia</taxon>
    </lineage>
</organism>
<gene>
    <name evidence="2" type="ORF">LMG7141_01555</name>
</gene>
<dbReference type="Proteomes" id="UP001189616">
    <property type="component" value="Unassembled WGS sequence"/>
</dbReference>
<sequence>MDTRPVEILFSNLPQSDAIKAAITRFASRLDGFPCDIRRFRICLASDNPERSARGPFLVHIEVDIPGRALTADEASDVDVHVALLNAFREMRARVRQAISAQRASQPSCDGAPASSGVPRAARPATSTFRR</sequence>
<reference evidence="2 3" key="1">
    <citation type="submission" date="2023-07" db="EMBL/GenBank/DDBJ databases">
        <authorList>
            <person name="Peeters C."/>
        </authorList>
    </citation>
    <scope>NUCLEOTIDE SEQUENCE [LARGE SCALE GENOMIC DNA]</scope>
    <source>
        <strain evidence="2 3">LMG 7141</strain>
    </source>
</reference>
<accession>A0ABN9IKN1</accession>
<keyword evidence="3" id="KW-1185">Reference proteome</keyword>
<feature type="compositionally biased region" description="Polar residues" evidence="1">
    <location>
        <begin position="99"/>
        <end position="108"/>
    </location>
</feature>
<dbReference type="SUPFAM" id="SSF69754">
    <property type="entry name" value="Ribosome binding protein Y (YfiA homologue)"/>
    <property type="match status" value="1"/>
</dbReference>
<proteinExistence type="predicted"/>
<evidence type="ECO:0000256" key="1">
    <source>
        <dbReference type="SAM" id="MobiDB-lite"/>
    </source>
</evidence>
<dbReference type="EMBL" id="CATYWO010000002">
    <property type="protein sequence ID" value="CAJ0784746.1"/>
    <property type="molecule type" value="Genomic_DNA"/>
</dbReference>
<name>A0ABN9IKN1_9RALS</name>